<feature type="non-terminal residue" evidence="1">
    <location>
        <position position="1"/>
    </location>
</feature>
<organism evidence="1 2">
    <name type="scientific">Gigaspora margarita</name>
    <dbReference type="NCBI Taxonomy" id="4874"/>
    <lineage>
        <taxon>Eukaryota</taxon>
        <taxon>Fungi</taxon>
        <taxon>Fungi incertae sedis</taxon>
        <taxon>Mucoromycota</taxon>
        <taxon>Glomeromycotina</taxon>
        <taxon>Glomeromycetes</taxon>
        <taxon>Diversisporales</taxon>
        <taxon>Gigasporaceae</taxon>
        <taxon>Gigaspora</taxon>
    </lineage>
</organism>
<dbReference type="Proteomes" id="UP000789901">
    <property type="component" value="Unassembled WGS sequence"/>
</dbReference>
<proteinExistence type="predicted"/>
<comment type="caution">
    <text evidence="1">The sequence shown here is derived from an EMBL/GenBank/DDBJ whole genome shotgun (WGS) entry which is preliminary data.</text>
</comment>
<gene>
    <name evidence="1" type="ORF">GMARGA_LOCUS40219</name>
</gene>
<name>A0ABN7XAG6_GIGMA</name>
<evidence type="ECO:0000313" key="2">
    <source>
        <dbReference type="Proteomes" id="UP000789901"/>
    </source>
</evidence>
<reference evidence="1 2" key="1">
    <citation type="submission" date="2021-06" db="EMBL/GenBank/DDBJ databases">
        <authorList>
            <person name="Kallberg Y."/>
            <person name="Tangrot J."/>
            <person name="Rosling A."/>
        </authorList>
    </citation>
    <scope>NUCLEOTIDE SEQUENCE [LARGE SCALE GENOMIC DNA]</scope>
    <source>
        <strain evidence="1 2">120-4 pot B 10/14</strain>
    </source>
</reference>
<accession>A0ABN7XAG6</accession>
<keyword evidence="2" id="KW-1185">Reference proteome</keyword>
<sequence>LDKKILIQLLVKDLAKKAEIIHYIDKLNSDSCQEFVNKKNQEGAFWLGY</sequence>
<dbReference type="EMBL" id="CAJVQB010101210">
    <property type="protein sequence ID" value="CAG8850458.1"/>
    <property type="molecule type" value="Genomic_DNA"/>
</dbReference>
<evidence type="ECO:0000313" key="1">
    <source>
        <dbReference type="EMBL" id="CAG8850458.1"/>
    </source>
</evidence>
<protein>
    <submittedName>
        <fullName evidence="1">15711_t:CDS:1</fullName>
    </submittedName>
</protein>